<dbReference type="Pfam" id="PF00144">
    <property type="entry name" value="Beta-lactamase"/>
    <property type="match status" value="1"/>
</dbReference>
<feature type="domain" description="Beta-lactamase-related" evidence="1">
    <location>
        <begin position="48"/>
        <end position="314"/>
    </location>
</feature>
<dbReference type="GO" id="GO:0016787">
    <property type="term" value="F:hydrolase activity"/>
    <property type="evidence" value="ECO:0007669"/>
    <property type="project" value="UniProtKB-KW"/>
</dbReference>
<organism evidence="2">
    <name type="scientific">Ornithinibacillus sp. 4-3</name>
    <dbReference type="NCBI Taxonomy" id="3231488"/>
    <lineage>
        <taxon>Bacteria</taxon>
        <taxon>Bacillati</taxon>
        <taxon>Bacillota</taxon>
        <taxon>Bacilli</taxon>
        <taxon>Bacillales</taxon>
        <taxon>Bacillaceae</taxon>
        <taxon>Ornithinibacillus</taxon>
    </lineage>
</organism>
<dbReference type="Gene3D" id="3.40.710.10">
    <property type="entry name" value="DD-peptidase/beta-lactamase superfamily"/>
    <property type="match status" value="1"/>
</dbReference>
<dbReference type="AlphaFoldDB" id="A0AB39HPV5"/>
<sequence length="358" mass="40513">MKMSKQNNLDVLSKGDSIFPGEDWEYYDSPEEAGYASEVFQEINDRLEEMPTSSFMVVVKGKIAYSYGDISEVSYCASSRKSIMSLLYGNYVKAGVINLDSTLEELGIDDVSGLLPIEKQAKVRDILISSSGVFHPQGSPGGDTAKVPERGSKKPGEYYMYSNWDFNVAGTIFEQQTNQTVFEALNKDLAIPLEFQDYDQSRQRKLGYDSNAVSKHLAYHMFLSGRDMARIGWLVVNKGKWHDKQIVPKEWIEESVKISVHSDDMNDRSGNRVHYGYYWWLPEEKSPEWKGAFLAAGNYGQYILGIPALDMVIVHRRAVSDEFAINRNLGIDKSNPSKVYMETVIEIADSIIKGKRNK</sequence>
<keyword evidence="2" id="KW-0378">Hydrolase</keyword>
<dbReference type="InterPro" id="IPR012338">
    <property type="entry name" value="Beta-lactam/transpept-like"/>
</dbReference>
<dbReference type="PANTHER" id="PTHR43283">
    <property type="entry name" value="BETA-LACTAMASE-RELATED"/>
    <property type="match status" value="1"/>
</dbReference>
<evidence type="ECO:0000259" key="1">
    <source>
        <dbReference type="Pfam" id="PF00144"/>
    </source>
</evidence>
<dbReference type="EC" id="3.-.-.-" evidence="2"/>
<dbReference type="InterPro" id="IPR050789">
    <property type="entry name" value="Diverse_Enzym_Activities"/>
</dbReference>
<name>A0AB39HPV5_9BACI</name>
<dbReference type="RefSeq" id="WP_368653253.1">
    <property type="nucleotide sequence ID" value="NZ_CP162599.1"/>
</dbReference>
<proteinExistence type="predicted"/>
<accession>A0AB39HPV5</accession>
<dbReference type="InterPro" id="IPR001466">
    <property type="entry name" value="Beta-lactam-related"/>
</dbReference>
<protein>
    <submittedName>
        <fullName evidence="2">Serine hydrolase domain-containing protein</fullName>
        <ecNumber evidence="2">3.-.-.-</ecNumber>
    </submittedName>
</protein>
<reference evidence="2" key="1">
    <citation type="submission" date="2024-07" db="EMBL/GenBank/DDBJ databases">
        <title>Halotolerant mesophilic bacterium Ornithinibacillus sp. 4-3, sp. nov., isolated from soil.</title>
        <authorList>
            <person name="Sidarenka A.V."/>
            <person name="Guliayeva D.E."/>
            <person name="Leanovich S.I."/>
            <person name="Hileuskaya K.S."/>
            <person name="Akhremchuk A.E."/>
            <person name="Sikolenko M.A."/>
            <person name="Valentovich L.N."/>
        </authorList>
    </citation>
    <scope>NUCLEOTIDE SEQUENCE</scope>
    <source>
        <strain evidence="2">4-3</strain>
    </source>
</reference>
<dbReference type="PANTHER" id="PTHR43283:SF7">
    <property type="entry name" value="BETA-LACTAMASE-RELATED DOMAIN-CONTAINING PROTEIN"/>
    <property type="match status" value="1"/>
</dbReference>
<dbReference type="SUPFAM" id="SSF56601">
    <property type="entry name" value="beta-lactamase/transpeptidase-like"/>
    <property type="match status" value="1"/>
</dbReference>
<evidence type="ECO:0000313" key="2">
    <source>
        <dbReference type="EMBL" id="XDK32565.1"/>
    </source>
</evidence>
<gene>
    <name evidence="2" type="ORF">AB4Y30_16395</name>
</gene>
<dbReference type="EMBL" id="CP162599">
    <property type="protein sequence ID" value="XDK32565.1"/>
    <property type="molecule type" value="Genomic_DNA"/>
</dbReference>